<dbReference type="PANTHER" id="PTHR40469">
    <property type="entry name" value="SECRETED GLYCOSYL HYDROLASE"/>
    <property type="match status" value="1"/>
</dbReference>
<gene>
    <name evidence="11" type="ORF">SAMN05421823_102196</name>
</gene>
<evidence type="ECO:0000256" key="5">
    <source>
        <dbReference type="ARBA" id="ARBA00023004"/>
    </source>
</evidence>
<dbReference type="STRING" id="1075417.SAMN05421823_102196"/>
<dbReference type="OrthoDB" id="9816308at2"/>
<feature type="region of interest" description="Disordered" evidence="7">
    <location>
        <begin position="563"/>
        <end position="591"/>
    </location>
</feature>
<keyword evidence="1" id="KW-0813">Transport</keyword>
<dbReference type="Pfam" id="PF03422">
    <property type="entry name" value="CBM_6"/>
    <property type="match status" value="1"/>
</dbReference>
<sequence length="1166" mass="128564">MTIISRLKPLRHFLVAASVLLGTAACDNEPAAERPNQVLVFSKTAGFYHASIPQGIALVQALGQEHDFGVDTTTNAANFTEENLKNYAAVVFMNTTGDVLNAEQQADFERYIQAGGGFVGVHSATDTEYDWPWYGKLVGAYFNGHPNNPNVQDGMVDVVDKNFEGMGNFPDRWEHADEFYNFKNINPDIKPLLKMDESSYNGGTNGDDHPMAWYHEYDGGRAFYTNFGHTDETYAEPLYKEHFWGGLHWAMGGEQAPALNYEQVKSERVPAENRFEREMLAQGLNEPIAMEILPDDRIVIIERRGDIKMYHPDTKKISVIAHIPVFNGKYRDNRDAEEGLLGIALSPNYAQDHYVYLYYAPEGGAARNVLARYTLEGDNLDMNSKVEMLEVKTQRDECCHTGGSIAFDAQGNLYLSTGDNTNPFDSKSMKYNSNGYGPMNGTPGREAWDARRSSANTMDLRGKVIRIHPEADGSYTIPDGNLFPKDAKDARPEIYTMGHRNPYKISVDQKNGYLYWGDVGPDASTDSTGRGPRGYDELNQARKPGFFGWPMFVGNNRPYNHYDYQTGESGEPYDPKKPINDSPNNTGRKELPPVSPAFLYYPYAESPEFPIVGKGGRNAMAGPVFYSDLYQHTEGTFPAYFDGKLFGYDWIRGWVLIVTMDDEGNLEKLEPFMGSTKFNNPVDMKFDKNGTLYVLEYGNPRWFAANDNSGLSHIRYNAGNRTPVLAMSADKTVGAAPLTVQFNSEGTKDYDQDDLTYEWYFGSSNVASTEPNPSHTFDKPGVYKAMLQVTDAQGATATMEKEIMVGNARPEVTITVPNGNQTFYWDNRSLAYDVQVADKEDGTLADGKINPEDVYVTVNYLPDGYQPVAEGEQEEEALGHEAMMAQSQFAVGKRLLEGSDCRACHSNDQKSVGPAYLEVAKKYDDSEQAITLLANKIIKGGSGVWGEQAMPAHPQLSVSDASQIVRYIFSLDQQDNAMAPSKPAKGTLVLNDHQKRGNAATGDYVISATYTDKGANQITPLTGSNQLILRNPKLKAASADGPDNLFLYDVPGIGQIVVGMGGGYMVFKDIDLTDVNGITVGVSAPAEQTKGGDLELHLDKPDSPAIVKATVSTTEQMGMQQVNLPLSGQSGKHDLYFSFVGPAGQGLYAVSTVEFKVGTGNTTAMR</sequence>
<dbReference type="SUPFAM" id="SSF50952">
    <property type="entry name" value="Soluble quinoprotein glucose dehydrogenase"/>
    <property type="match status" value="1"/>
</dbReference>
<feature type="domain" description="PKD" evidence="9">
    <location>
        <begin position="723"/>
        <end position="805"/>
    </location>
</feature>
<accession>A0A1G9A811</accession>
<evidence type="ECO:0000259" key="10">
    <source>
        <dbReference type="PROSITE" id="PS51007"/>
    </source>
</evidence>
<dbReference type="Gene3D" id="2.120.10.30">
    <property type="entry name" value="TolB, C-terminal domain"/>
    <property type="match status" value="1"/>
</dbReference>
<dbReference type="InterPro" id="IPR036909">
    <property type="entry name" value="Cyt_c-like_dom_sf"/>
</dbReference>
<dbReference type="GO" id="GO:0030246">
    <property type="term" value="F:carbohydrate binding"/>
    <property type="evidence" value="ECO:0007669"/>
    <property type="project" value="InterPro"/>
</dbReference>
<dbReference type="Gene3D" id="3.40.50.880">
    <property type="match status" value="1"/>
</dbReference>
<evidence type="ECO:0000256" key="3">
    <source>
        <dbReference type="ARBA" id="ARBA00022723"/>
    </source>
</evidence>
<dbReference type="InterPro" id="IPR000601">
    <property type="entry name" value="PKD_dom"/>
</dbReference>
<dbReference type="Pfam" id="PF00034">
    <property type="entry name" value="Cytochrom_C"/>
    <property type="match status" value="1"/>
</dbReference>
<evidence type="ECO:0000313" key="11">
    <source>
        <dbReference type="EMBL" id="SDK22954.1"/>
    </source>
</evidence>
<reference evidence="11 12" key="1">
    <citation type="submission" date="2016-10" db="EMBL/GenBank/DDBJ databases">
        <authorList>
            <person name="de Groot N.N."/>
        </authorList>
    </citation>
    <scope>NUCLEOTIDE SEQUENCE [LARGE SCALE GENOMIC DNA]</scope>
    <source>
        <strain evidence="11 12">DSM 25186</strain>
    </source>
</reference>
<dbReference type="InterPro" id="IPR013783">
    <property type="entry name" value="Ig-like_fold"/>
</dbReference>
<keyword evidence="3 6" id="KW-0479">Metal-binding</keyword>
<dbReference type="SMART" id="SM00089">
    <property type="entry name" value="PKD"/>
    <property type="match status" value="1"/>
</dbReference>
<keyword evidence="2 6" id="KW-0349">Heme</keyword>
<name>A0A1G9A811_9BACT</name>
<feature type="binding site" description="covalent" evidence="6">
    <location>
        <position position="901"/>
    </location>
    <ligand>
        <name>heme c</name>
        <dbReference type="ChEBI" id="CHEBI:61717"/>
    </ligand>
</feature>
<dbReference type="PROSITE" id="PS50093">
    <property type="entry name" value="PKD"/>
    <property type="match status" value="1"/>
</dbReference>
<feature type="chain" id="PRO_5011707285" evidence="8">
    <location>
        <begin position="25"/>
        <end position="1166"/>
    </location>
</feature>
<dbReference type="GO" id="GO:0020037">
    <property type="term" value="F:heme binding"/>
    <property type="evidence" value="ECO:0007669"/>
    <property type="project" value="InterPro"/>
</dbReference>
<proteinExistence type="predicted"/>
<dbReference type="Proteomes" id="UP000198510">
    <property type="component" value="Unassembled WGS sequence"/>
</dbReference>
<dbReference type="InterPro" id="IPR035986">
    <property type="entry name" value="PKD_dom_sf"/>
</dbReference>
<keyword evidence="5 6" id="KW-0408">Iron</keyword>
<dbReference type="EMBL" id="FNFO01000002">
    <property type="protein sequence ID" value="SDK22954.1"/>
    <property type="molecule type" value="Genomic_DNA"/>
</dbReference>
<evidence type="ECO:0000256" key="4">
    <source>
        <dbReference type="ARBA" id="ARBA00022982"/>
    </source>
</evidence>
<dbReference type="InterPro" id="IPR002324">
    <property type="entry name" value="Cyt_c_ID"/>
</dbReference>
<dbReference type="InterPro" id="IPR011041">
    <property type="entry name" value="Quinoprot_gluc/sorb_DH_b-prop"/>
</dbReference>
<feature type="binding site" description="covalent" evidence="6">
    <location>
        <position position="950"/>
    </location>
    <ligand>
        <name>heme c</name>
        <dbReference type="ChEBI" id="CHEBI:61717"/>
    </ligand>
</feature>
<keyword evidence="4" id="KW-0249">Electron transport</keyword>
<dbReference type="Pfam" id="PF06283">
    <property type="entry name" value="ThuA"/>
    <property type="match status" value="1"/>
</dbReference>
<dbReference type="SUPFAM" id="SSF46626">
    <property type="entry name" value="Cytochrome c"/>
    <property type="match status" value="1"/>
</dbReference>
<feature type="binding site" description="covalent" evidence="6">
    <location>
        <position position="905"/>
    </location>
    <ligand>
        <name>heme c</name>
        <dbReference type="ChEBI" id="CHEBI:61717"/>
    </ligand>
</feature>
<keyword evidence="12" id="KW-1185">Reference proteome</keyword>
<feature type="domain" description="Cytochrome c" evidence="10">
    <location>
        <begin position="887"/>
        <end position="972"/>
    </location>
</feature>
<keyword evidence="8" id="KW-0732">Signal</keyword>
<dbReference type="SUPFAM" id="SSF52317">
    <property type="entry name" value="Class I glutamine amidotransferase-like"/>
    <property type="match status" value="1"/>
</dbReference>
<dbReference type="PROSITE" id="PS51007">
    <property type="entry name" value="CYTC"/>
    <property type="match status" value="1"/>
</dbReference>
<evidence type="ECO:0000256" key="6">
    <source>
        <dbReference type="PIRSR" id="PIRSR602324-1"/>
    </source>
</evidence>
<evidence type="ECO:0000256" key="8">
    <source>
        <dbReference type="SAM" id="SignalP"/>
    </source>
</evidence>
<evidence type="ECO:0000313" key="12">
    <source>
        <dbReference type="Proteomes" id="UP000198510"/>
    </source>
</evidence>
<dbReference type="InterPro" id="IPR011042">
    <property type="entry name" value="6-blade_b-propeller_TolB-like"/>
</dbReference>
<dbReference type="SUPFAM" id="SSF49299">
    <property type="entry name" value="PKD domain"/>
    <property type="match status" value="1"/>
</dbReference>
<dbReference type="InterPro" id="IPR012938">
    <property type="entry name" value="Glc/Sorbosone_DH"/>
</dbReference>
<dbReference type="GO" id="GO:0009055">
    <property type="term" value="F:electron transfer activity"/>
    <property type="evidence" value="ECO:0007669"/>
    <property type="project" value="InterPro"/>
</dbReference>
<dbReference type="Gene3D" id="1.10.760.10">
    <property type="entry name" value="Cytochrome c-like domain"/>
    <property type="match status" value="1"/>
</dbReference>
<dbReference type="GO" id="GO:0005506">
    <property type="term" value="F:iron ion binding"/>
    <property type="evidence" value="ECO:0007669"/>
    <property type="project" value="InterPro"/>
</dbReference>
<dbReference type="CDD" id="cd00146">
    <property type="entry name" value="PKD"/>
    <property type="match status" value="1"/>
</dbReference>
<dbReference type="InterPro" id="IPR005084">
    <property type="entry name" value="CBM6"/>
</dbReference>
<organism evidence="11 12">
    <name type="scientific">Catalinimonas alkaloidigena</name>
    <dbReference type="NCBI Taxonomy" id="1075417"/>
    <lineage>
        <taxon>Bacteria</taxon>
        <taxon>Pseudomonadati</taxon>
        <taxon>Bacteroidota</taxon>
        <taxon>Cytophagia</taxon>
        <taxon>Cytophagales</taxon>
        <taxon>Catalimonadaceae</taxon>
        <taxon>Catalinimonas</taxon>
    </lineage>
</organism>
<dbReference type="InterPro" id="IPR009056">
    <property type="entry name" value="Cyt_c-like_dom"/>
</dbReference>
<feature type="signal peptide" evidence="8">
    <location>
        <begin position="1"/>
        <end position="24"/>
    </location>
</feature>
<dbReference type="Gene3D" id="2.60.120.260">
    <property type="entry name" value="Galactose-binding domain-like"/>
    <property type="match status" value="1"/>
</dbReference>
<evidence type="ECO:0000256" key="1">
    <source>
        <dbReference type="ARBA" id="ARBA00022448"/>
    </source>
</evidence>
<comment type="PTM">
    <text evidence="6">Binds 1 heme c group covalently per subunit.</text>
</comment>
<dbReference type="Pfam" id="PF07995">
    <property type="entry name" value="GSDH"/>
    <property type="match status" value="1"/>
</dbReference>
<dbReference type="Pfam" id="PF18911">
    <property type="entry name" value="PKD_4"/>
    <property type="match status" value="1"/>
</dbReference>
<dbReference type="PANTHER" id="PTHR40469:SF2">
    <property type="entry name" value="GALACTOSE-BINDING DOMAIN-LIKE SUPERFAMILY PROTEIN"/>
    <property type="match status" value="1"/>
</dbReference>
<dbReference type="PRINTS" id="PR00606">
    <property type="entry name" value="CYTCHROMECID"/>
</dbReference>
<dbReference type="AlphaFoldDB" id="A0A1G9A811"/>
<evidence type="ECO:0000256" key="7">
    <source>
        <dbReference type="SAM" id="MobiDB-lite"/>
    </source>
</evidence>
<dbReference type="RefSeq" id="WP_089679659.1">
    <property type="nucleotide sequence ID" value="NZ_FNFO01000002.1"/>
</dbReference>
<protein>
    <submittedName>
        <fullName evidence="11">Cytochrome c</fullName>
    </submittedName>
</protein>
<dbReference type="CDD" id="cd04084">
    <property type="entry name" value="CBM6_xylanase-like"/>
    <property type="match status" value="1"/>
</dbReference>
<dbReference type="InterPro" id="IPR022409">
    <property type="entry name" value="PKD/Chitinase_dom"/>
</dbReference>
<dbReference type="InterPro" id="IPR029062">
    <property type="entry name" value="Class_I_gatase-like"/>
</dbReference>
<evidence type="ECO:0000259" key="9">
    <source>
        <dbReference type="PROSITE" id="PS50093"/>
    </source>
</evidence>
<dbReference type="InterPro" id="IPR029010">
    <property type="entry name" value="ThuA-like"/>
</dbReference>
<dbReference type="PROSITE" id="PS51257">
    <property type="entry name" value="PROKAR_LIPOPROTEIN"/>
    <property type="match status" value="1"/>
</dbReference>
<evidence type="ECO:0000256" key="2">
    <source>
        <dbReference type="ARBA" id="ARBA00022617"/>
    </source>
</evidence>
<dbReference type="Gene3D" id="2.60.40.10">
    <property type="entry name" value="Immunoglobulins"/>
    <property type="match status" value="1"/>
</dbReference>